<reference evidence="1 2" key="1">
    <citation type="journal article" date="2015" name="Nature">
        <title>rRNA introns, odd ribosomes, and small enigmatic genomes across a large radiation of phyla.</title>
        <authorList>
            <person name="Brown C.T."/>
            <person name="Hug L.A."/>
            <person name="Thomas B.C."/>
            <person name="Sharon I."/>
            <person name="Castelle C.J."/>
            <person name="Singh A."/>
            <person name="Wilkins M.J."/>
            <person name="Williams K.H."/>
            <person name="Banfield J.F."/>
        </authorList>
    </citation>
    <scope>NUCLEOTIDE SEQUENCE [LARGE SCALE GENOMIC DNA]</scope>
</reference>
<comment type="caution">
    <text evidence="1">The sequence shown here is derived from an EMBL/GenBank/DDBJ whole genome shotgun (WGS) entry which is preliminary data.</text>
</comment>
<dbReference type="Proteomes" id="UP000034492">
    <property type="component" value="Unassembled WGS sequence"/>
</dbReference>
<protein>
    <submittedName>
        <fullName evidence="1">Uncharacterized protein</fullName>
    </submittedName>
</protein>
<name>A0A0G0F6H1_9BACT</name>
<dbReference type="AlphaFoldDB" id="A0A0G0F6H1"/>
<dbReference type="EMBL" id="LBSA01000017">
    <property type="protein sequence ID" value="KKQ09085.1"/>
    <property type="molecule type" value="Genomic_DNA"/>
</dbReference>
<evidence type="ECO:0000313" key="2">
    <source>
        <dbReference type="Proteomes" id="UP000034492"/>
    </source>
</evidence>
<gene>
    <name evidence="1" type="ORF">US19_C0017G0030</name>
</gene>
<accession>A0A0G0F6H1</accession>
<sequence>MIREADYDYHAEFFRQPTETLKELEEQRDKAGESLEALEARIVGTEHFTFETATEIAVNHIFQDGQFSEASVRIAFLEQNFSKVEDSLKHVMLMDFNTRLAAEGLFVPMKIYLEDTADQQFTLAQMIDHKQGSQKLTHLGNKYREMTAVIPDRGQPLDIIKLLSNSDSFS</sequence>
<organism evidence="1 2">
    <name type="scientific">Candidatus Daviesbacteria bacterium GW2011_GWB1_36_5</name>
    <dbReference type="NCBI Taxonomy" id="1618426"/>
    <lineage>
        <taxon>Bacteria</taxon>
        <taxon>Candidatus Daviesiibacteriota</taxon>
    </lineage>
</organism>
<proteinExistence type="predicted"/>
<evidence type="ECO:0000313" key="1">
    <source>
        <dbReference type="EMBL" id="KKQ09085.1"/>
    </source>
</evidence>